<name>A0ABP6CFV4_9ACTN</name>
<proteinExistence type="predicted"/>
<keyword evidence="3" id="KW-1185">Reference proteome</keyword>
<organism evidence="2 3">
    <name type="scientific">Actinomadura fulvescens</name>
    <dbReference type="NCBI Taxonomy" id="46160"/>
    <lineage>
        <taxon>Bacteria</taxon>
        <taxon>Bacillati</taxon>
        <taxon>Actinomycetota</taxon>
        <taxon>Actinomycetes</taxon>
        <taxon>Streptosporangiales</taxon>
        <taxon>Thermomonosporaceae</taxon>
        <taxon>Actinomadura</taxon>
    </lineage>
</organism>
<dbReference type="RefSeq" id="WP_344546111.1">
    <property type="nucleotide sequence ID" value="NZ_BAAATD010000009.1"/>
</dbReference>
<comment type="caution">
    <text evidence="2">The sequence shown here is derived from an EMBL/GenBank/DDBJ whole genome shotgun (WGS) entry which is preliminary data.</text>
</comment>
<protein>
    <recommendedName>
        <fullName evidence="4">Terminase small subunit</fullName>
    </recommendedName>
</protein>
<evidence type="ECO:0000256" key="1">
    <source>
        <dbReference type="SAM" id="MobiDB-lite"/>
    </source>
</evidence>
<feature type="region of interest" description="Disordered" evidence="1">
    <location>
        <begin position="1"/>
        <end position="40"/>
    </location>
</feature>
<accession>A0ABP6CFV4</accession>
<reference evidence="3" key="1">
    <citation type="journal article" date="2019" name="Int. J. Syst. Evol. Microbiol.">
        <title>The Global Catalogue of Microorganisms (GCM) 10K type strain sequencing project: providing services to taxonomists for standard genome sequencing and annotation.</title>
        <authorList>
            <consortium name="The Broad Institute Genomics Platform"/>
            <consortium name="The Broad Institute Genome Sequencing Center for Infectious Disease"/>
            <person name="Wu L."/>
            <person name="Ma J."/>
        </authorList>
    </citation>
    <scope>NUCLEOTIDE SEQUENCE [LARGE SCALE GENOMIC DNA]</scope>
    <source>
        <strain evidence="3">JCM 6833</strain>
    </source>
</reference>
<gene>
    <name evidence="2" type="ORF">GCM10010411_62980</name>
</gene>
<dbReference type="InterPro" id="IPR057972">
    <property type="entry name" value="Terminase_7"/>
</dbReference>
<evidence type="ECO:0000313" key="3">
    <source>
        <dbReference type="Proteomes" id="UP001501509"/>
    </source>
</evidence>
<dbReference type="Pfam" id="PF25673">
    <property type="entry name" value="Terminase_7"/>
    <property type="match status" value="1"/>
</dbReference>
<evidence type="ECO:0000313" key="2">
    <source>
        <dbReference type="EMBL" id="GAA2618821.1"/>
    </source>
</evidence>
<feature type="compositionally biased region" description="Pro residues" evidence="1">
    <location>
        <begin position="1"/>
        <end position="10"/>
    </location>
</feature>
<sequence length="142" mass="15465">MPRSSGPPPKRTSDRRRRNAGADVDRAALDTGGAKLGPPCPREITGLGRRWYESLRTSGQAAFYTDSDWATAMIVARAIARFDERPSAHLLTAILSGCASLAATEGERRRLRLELERDHRGGDADEEAAVASLAEYRRMIGG</sequence>
<dbReference type="Proteomes" id="UP001501509">
    <property type="component" value="Unassembled WGS sequence"/>
</dbReference>
<evidence type="ECO:0008006" key="4">
    <source>
        <dbReference type="Google" id="ProtNLM"/>
    </source>
</evidence>
<dbReference type="EMBL" id="BAAATD010000009">
    <property type="protein sequence ID" value="GAA2618821.1"/>
    <property type="molecule type" value="Genomic_DNA"/>
</dbReference>